<dbReference type="GO" id="GO:0008081">
    <property type="term" value="F:phosphoric diester hydrolase activity"/>
    <property type="evidence" value="ECO:0007669"/>
    <property type="project" value="UniProtKB-ARBA"/>
</dbReference>
<evidence type="ECO:0000313" key="4">
    <source>
        <dbReference type="EMBL" id="POB48252.1"/>
    </source>
</evidence>
<proteinExistence type="predicted"/>
<evidence type="ECO:0000256" key="2">
    <source>
        <dbReference type="SAM" id="SignalP"/>
    </source>
</evidence>
<dbReference type="Proteomes" id="UP000237466">
    <property type="component" value="Unassembled WGS sequence"/>
</dbReference>
<evidence type="ECO:0000313" key="5">
    <source>
        <dbReference type="Proteomes" id="UP000237466"/>
    </source>
</evidence>
<dbReference type="PROSITE" id="PS51832">
    <property type="entry name" value="HD_GYP"/>
    <property type="match status" value="1"/>
</dbReference>
<dbReference type="CDD" id="cd00077">
    <property type="entry name" value="HDc"/>
    <property type="match status" value="1"/>
</dbReference>
<evidence type="ECO:0000259" key="3">
    <source>
        <dbReference type="PROSITE" id="PS51832"/>
    </source>
</evidence>
<dbReference type="PANTHER" id="PTHR45228">
    <property type="entry name" value="CYCLIC DI-GMP PHOSPHODIESTERASE TM_0186-RELATED"/>
    <property type="match status" value="1"/>
</dbReference>
<evidence type="ECO:0000256" key="1">
    <source>
        <dbReference type="SAM" id="Phobius"/>
    </source>
</evidence>
<dbReference type="PANTHER" id="PTHR45228:SF9">
    <property type="entry name" value="3'3'-CGAMP-SPECIFIC PHOSPHODIESTERASE 2"/>
    <property type="match status" value="1"/>
</dbReference>
<dbReference type="SMART" id="SM00471">
    <property type="entry name" value="HDc"/>
    <property type="match status" value="1"/>
</dbReference>
<sequence length="591" mass="67612">MHMRTLRLILMSVVVLLMNSAFASTQWQTRQVLILHSYDASYQWTQEMQRGIEKAIDSIDGDVRLSVEYLDTKRISSADYLQKTAEYMTAKYRGYHWDGVLVTDDNALRFAQAYFSQQLTQYPVVAVAINDTQWQSQSSKHNFQVIYEKDLLDENLALIEALRPNIQKLYYLADKSITSDLIRADLNHSMRQHANIELVDISDKSLDEASQFLAQIDPDDAVLLTHYNTELSSGVFHSYKKISNTIGDSSRAPVFVLWDLYLGQPGIVGGYVNCSEKFGYQGMLMLAEQMGYTLPEAMMDERPSSLVFDFNALEKYDIDLDKLPPNATLLNEPVSYLVKHRQVLLVAGVIILSLSMVIAMQYMTIQQKKLINLKNRKIVALQRRTLAVQKEMIHVLGEAIETRSGETGNHVKRVAQLSVGLGRLYGLSHRELEMLEIISPMHDVGKIAIPEAILDKPGKLSLEEREVIQTHCEVGYRLLNNNKAKIMKLAALVALQHHEHWDGNGYPYQLRADEIHVFSRVTAIADVFDALLSERCYKAAWDIHRVIDFFEQQKGKQFDPYLTELLLNNIEHFVEIRNCYPDNLNEFKQAS</sequence>
<feature type="domain" description="HD-GYP" evidence="3">
    <location>
        <begin position="385"/>
        <end position="582"/>
    </location>
</feature>
<feature type="signal peptide" evidence="2">
    <location>
        <begin position="1"/>
        <end position="23"/>
    </location>
</feature>
<dbReference type="Gene3D" id="1.10.3210.10">
    <property type="entry name" value="Hypothetical protein af1432"/>
    <property type="match status" value="1"/>
</dbReference>
<keyword evidence="1" id="KW-0472">Membrane</keyword>
<dbReference type="Pfam" id="PF13487">
    <property type="entry name" value="HD_5"/>
    <property type="match status" value="1"/>
</dbReference>
<dbReference type="AlphaFoldDB" id="A0A2S3R3H9"/>
<comment type="caution">
    <text evidence="4">The sequence shown here is derived from an EMBL/GenBank/DDBJ whole genome shotgun (WGS) entry which is preliminary data.</text>
</comment>
<name>A0A2S3R3H9_VIBVL</name>
<keyword evidence="2" id="KW-0732">Signal</keyword>
<dbReference type="RefSeq" id="WP_103200337.1">
    <property type="nucleotide sequence ID" value="NZ_JASMUA010000005.1"/>
</dbReference>
<keyword evidence="1" id="KW-0812">Transmembrane</keyword>
<accession>A0A2S3R3H9</accession>
<dbReference type="InterPro" id="IPR003607">
    <property type="entry name" value="HD/PDEase_dom"/>
</dbReference>
<dbReference type="InterPro" id="IPR052020">
    <property type="entry name" value="Cyclic_di-GMP/3'3'-cGAMP_PDE"/>
</dbReference>
<gene>
    <name evidence="4" type="ORF">CRN52_11035</name>
</gene>
<feature type="transmembrane region" description="Helical" evidence="1">
    <location>
        <begin position="343"/>
        <end position="365"/>
    </location>
</feature>
<keyword evidence="1" id="KW-1133">Transmembrane helix</keyword>
<protein>
    <submittedName>
        <fullName evidence="4">Phosphodiesterase</fullName>
    </submittedName>
</protein>
<dbReference type="InterPro" id="IPR037522">
    <property type="entry name" value="HD_GYP_dom"/>
</dbReference>
<organism evidence="4 5">
    <name type="scientific">Vibrio vulnificus</name>
    <dbReference type="NCBI Taxonomy" id="672"/>
    <lineage>
        <taxon>Bacteria</taxon>
        <taxon>Pseudomonadati</taxon>
        <taxon>Pseudomonadota</taxon>
        <taxon>Gammaproteobacteria</taxon>
        <taxon>Vibrionales</taxon>
        <taxon>Vibrionaceae</taxon>
        <taxon>Vibrio</taxon>
    </lineage>
</organism>
<feature type="chain" id="PRO_5015447476" evidence="2">
    <location>
        <begin position="24"/>
        <end position="591"/>
    </location>
</feature>
<reference evidence="4 5" key="1">
    <citation type="journal article" date="2018" name="Front. Microbiol.">
        <title>Phylogeny of Vibrio vulnificus from the Analysis of the Core-Genome: Implications for Intra-Species Taxonomy.</title>
        <authorList>
            <person name="Roig F.J."/>
            <person name="Gonzalez-Candelas F."/>
            <person name="Sanjuan E."/>
            <person name="Fouz B."/>
            <person name="Feil E.J."/>
            <person name="Llorens C."/>
            <person name="Baker-Austin C."/>
            <person name="Oliver J.D."/>
            <person name="Danin-Poleg Y."/>
            <person name="Gibas C.J."/>
            <person name="Kashi Y."/>
            <person name="Gulig P.A."/>
            <person name="Morrison S.S."/>
            <person name="Amaro C."/>
        </authorList>
    </citation>
    <scope>NUCLEOTIDE SEQUENCE [LARGE SCALE GENOMIC DNA]</scope>
    <source>
        <strain evidence="4 5">CECT4608</strain>
    </source>
</reference>
<dbReference type="SUPFAM" id="SSF109604">
    <property type="entry name" value="HD-domain/PDEase-like"/>
    <property type="match status" value="1"/>
</dbReference>
<dbReference type="EMBL" id="PDGH01000081">
    <property type="protein sequence ID" value="POB48252.1"/>
    <property type="molecule type" value="Genomic_DNA"/>
</dbReference>